<feature type="non-terminal residue" evidence="1">
    <location>
        <position position="138"/>
    </location>
</feature>
<proteinExistence type="predicted"/>
<dbReference type="AlphaFoldDB" id="A0A087TUW8"/>
<organism evidence="1 2">
    <name type="scientific">Stegodyphus mimosarum</name>
    <name type="common">African social velvet spider</name>
    <dbReference type="NCBI Taxonomy" id="407821"/>
    <lineage>
        <taxon>Eukaryota</taxon>
        <taxon>Metazoa</taxon>
        <taxon>Ecdysozoa</taxon>
        <taxon>Arthropoda</taxon>
        <taxon>Chelicerata</taxon>
        <taxon>Arachnida</taxon>
        <taxon>Araneae</taxon>
        <taxon>Araneomorphae</taxon>
        <taxon>Entelegynae</taxon>
        <taxon>Eresoidea</taxon>
        <taxon>Eresidae</taxon>
        <taxon>Stegodyphus</taxon>
    </lineage>
</organism>
<evidence type="ECO:0000313" key="1">
    <source>
        <dbReference type="EMBL" id="KFM68907.1"/>
    </source>
</evidence>
<keyword evidence="2" id="KW-1185">Reference proteome</keyword>
<gene>
    <name evidence="1" type="ORF">X975_14816</name>
</gene>
<dbReference type="OrthoDB" id="6434843at2759"/>
<reference evidence="1 2" key="1">
    <citation type="submission" date="2013-11" db="EMBL/GenBank/DDBJ databases">
        <title>Genome sequencing of Stegodyphus mimosarum.</title>
        <authorList>
            <person name="Bechsgaard J."/>
        </authorList>
    </citation>
    <scope>NUCLEOTIDE SEQUENCE [LARGE SCALE GENOMIC DNA]</scope>
</reference>
<dbReference type="Proteomes" id="UP000054359">
    <property type="component" value="Unassembled WGS sequence"/>
</dbReference>
<dbReference type="OMA" id="EGQFINT"/>
<sequence length="138" mass="15368">MSPFIINKYVVAAIGEPKNMKKLRSGDLLVETKSAQQTCALYNLKSIGTLTVSVSPHNTLNFSRGVISEQDLIDVSTEDIVTELKDQNVRSAKRIRIGREGQFINTKHIILTFNSPDLPSSIKAGYLHCRVRPYVPNP</sequence>
<dbReference type="EMBL" id="KK116841">
    <property type="protein sequence ID" value="KFM68907.1"/>
    <property type="molecule type" value="Genomic_DNA"/>
</dbReference>
<evidence type="ECO:0000313" key="2">
    <source>
        <dbReference type="Proteomes" id="UP000054359"/>
    </source>
</evidence>
<protein>
    <submittedName>
        <fullName evidence="1">Uncharacterized protein</fullName>
    </submittedName>
</protein>
<name>A0A087TUW8_STEMI</name>
<accession>A0A087TUW8</accession>